<feature type="region of interest" description="Disordered" evidence="2">
    <location>
        <begin position="851"/>
        <end position="1322"/>
    </location>
</feature>
<feature type="region of interest" description="Disordered" evidence="2">
    <location>
        <begin position="802"/>
        <end position="831"/>
    </location>
</feature>
<dbReference type="GO" id="GO:0030276">
    <property type="term" value="F:clathrin binding"/>
    <property type="evidence" value="ECO:0007669"/>
    <property type="project" value="TreeGrafter"/>
</dbReference>
<reference evidence="3" key="1">
    <citation type="submission" date="2014-11" db="EMBL/GenBank/DDBJ databases">
        <authorList>
            <person name="Otto D Thomas"/>
            <person name="Naeem Raeece"/>
        </authorList>
    </citation>
    <scope>NUCLEOTIDE SEQUENCE</scope>
</reference>
<feature type="compositionally biased region" description="Basic and acidic residues" evidence="2">
    <location>
        <begin position="1058"/>
        <end position="1088"/>
    </location>
</feature>
<dbReference type="GO" id="GO:0005737">
    <property type="term" value="C:cytoplasm"/>
    <property type="evidence" value="ECO:0007669"/>
    <property type="project" value="TreeGrafter"/>
</dbReference>
<feature type="compositionally biased region" description="Basic and acidic residues" evidence="2">
    <location>
        <begin position="637"/>
        <end position="659"/>
    </location>
</feature>
<feature type="region of interest" description="Disordered" evidence="2">
    <location>
        <begin position="320"/>
        <end position="357"/>
    </location>
</feature>
<proteinExistence type="predicted"/>
<feature type="region of interest" description="Disordered" evidence="2">
    <location>
        <begin position="178"/>
        <end position="209"/>
    </location>
</feature>
<feature type="compositionally biased region" description="Acidic residues" evidence="2">
    <location>
        <begin position="1287"/>
        <end position="1296"/>
    </location>
</feature>
<feature type="region of interest" description="Disordered" evidence="2">
    <location>
        <begin position="527"/>
        <end position="569"/>
    </location>
</feature>
<feature type="region of interest" description="Disordered" evidence="2">
    <location>
        <begin position="1739"/>
        <end position="1779"/>
    </location>
</feature>
<feature type="compositionally biased region" description="Polar residues" evidence="2">
    <location>
        <begin position="802"/>
        <end position="813"/>
    </location>
</feature>
<accession>A0A0G4F2L1</accession>
<dbReference type="VEuPathDB" id="CryptoDB:Cvel_2643"/>
<feature type="compositionally biased region" description="Basic and acidic residues" evidence="2">
    <location>
        <begin position="1768"/>
        <end position="1778"/>
    </location>
</feature>
<feature type="compositionally biased region" description="Basic and acidic residues" evidence="2">
    <location>
        <begin position="851"/>
        <end position="890"/>
    </location>
</feature>
<dbReference type="Gene3D" id="2.60.120.10">
    <property type="entry name" value="Jelly Rolls"/>
    <property type="match status" value="1"/>
</dbReference>
<keyword evidence="1" id="KW-0175">Coiled coil</keyword>
<evidence type="ECO:0008006" key="4">
    <source>
        <dbReference type="Google" id="ProtNLM"/>
    </source>
</evidence>
<feature type="compositionally biased region" description="Pro residues" evidence="2">
    <location>
        <begin position="1616"/>
        <end position="1636"/>
    </location>
</feature>
<dbReference type="InterPro" id="IPR018490">
    <property type="entry name" value="cNMP-bd_dom_sf"/>
</dbReference>
<feature type="compositionally biased region" description="Basic and acidic residues" evidence="2">
    <location>
        <begin position="527"/>
        <end position="549"/>
    </location>
</feature>
<feature type="compositionally biased region" description="Basic and acidic residues" evidence="2">
    <location>
        <begin position="1311"/>
        <end position="1322"/>
    </location>
</feature>
<evidence type="ECO:0000313" key="3">
    <source>
        <dbReference type="EMBL" id="CEM05789.1"/>
    </source>
</evidence>
<feature type="compositionally biased region" description="Basic and acidic residues" evidence="2">
    <location>
        <begin position="1023"/>
        <end position="1037"/>
    </location>
</feature>
<dbReference type="SUPFAM" id="SSF51206">
    <property type="entry name" value="cAMP-binding domain-like"/>
    <property type="match status" value="1"/>
</dbReference>
<feature type="compositionally biased region" description="Basic and acidic residues" evidence="2">
    <location>
        <begin position="763"/>
        <end position="781"/>
    </location>
</feature>
<dbReference type="GO" id="GO:0072583">
    <property type="term" value="P:clathrin-dependent endocytosis"/>
    <property type="evidence" value="ECO:0007669"/>
    <property type="project" value="TreeGrafter"/>
</dbReference>
<feature type="region of interest" description="Disordered" evidence="2">
    <location>
        <begin position="57"/>
        <end position="76"/>
    </location>
</feature>
<feature type="region of interest" description="Disordered" evidence="2">
    <location>
        <begin position="1548"/>
        <end position="1571"/>
    </location>
</feature>
<feature type="compositionally biased region" description="Pro residues" evidence="2">
    <location>
        <begin position="1833"/>
        <end position="1843"/>
    </location>
</feature>
<evidence type="ECO:0000256" key="2">
    <source>
        <dbReference type="SAM" id="MobiDB-lite"/>
    </source>
</evidence>
<feature type="compositionally biased region" description="Basic and acidic residues" evidence="2">
    <location>
        <begin position="2111"/>
        <end position="2125"/>
    </location>
</feature>
<feature type="compositionally biased region" description="Low complexity" evidence="2">
    <location>
        <begin position="2061"/>
        <end position="2071"/>
    </location>
</feature>
<dbReference type="PANTHER" id="PTHR23172:SF19">
    <property type="entry name" value="J DOMAIN-CONTAINING PROTEIN"/>
    <property type="match status" value="1"/>
</dbReference>
<feature type="compositionally biased region" description="Gly residues" evidence="2">
    <location>
        <begin position="627"/>
        <end position="636"/>
    </location>
</feature>
<name>A0A0G4F2L1_9ALVE</name>
<feature type="region of interest" description="Disordered" evidence="2">
    <location>
        <begin position="1824"/>
        <end position="1872"/>
    </location>
</feature>
<feature type="compositionally biased region" description="Basic and acidic residues" evidence="2">
    <location>
        <begin position="973"/>
        <end position="986"/>
    </location>
</feature>
<feature type="region of interest" description="Disordered" evidence="2">
    <location>
        <begin position="282"/>
        <end position="305"/>
    </location>
</feature>
<feature type="region of interest" description="Disordered" evidence="2">
    <location>
        <begin position="729"/>
        <end position="790"/>
    </location>
</feature>
<feature type="region of interest" description="Disordered" evidence="2">
    <location>
        <begin position="2050"/>
        <end position="2164"/>
    </location>
</feature>
<feature type="coiled-coil region" evidence="1">
    <location>
        <begin position="9"/>
        <end position="40"/>
    </location>
</feature>
<gene>
    <name evidence="3" type="ORF">Cvel_2643</name>
</gene>
<dbReference type="InterPro" id="IPR014710">
    <property type="entry name" value="RmlC-like_jellyroll"/>
</dbReference>
<feature type="compositionally biased region" description="Polar residues" evidence="2">
    <location>
        <begin position="2147"/>
        <end position="2164"/>
    </location>
</feature>
<organism evidence="3">
    <name type="scientific">Chromera velia CCMP2878</name>
    <dbReference type="NCBI Taxonomy" id="1169474"/>
    <lineage>
        <taxon>Eukaryota</taxon>
        <taxon>Sar</taxon>
        <taxon>Alveolata</taxon>
        <taxon>Colpodellida</taxon>
        <taxon>Chromeraceae</taxon>
        <taxon>Chromera</taxon>
    </lineage>
</organism>
<feature type="compositionally biased region" description="Basic and acidic residues" evidence="2">
    <location>
        <begin position="1274"/>
        <end position="1286"/>
    </location>
</feature>
<sequence>MKTKGPLGVKKQRGRVEIAEEAIRAKEKEKENEKEREQAADTVHLLKFFSQNVKESVKKNEPPPLPFQNSDPSPSADSFWRLGTSRLTKVSLSLRALTRGDSNNFSRAFSPRNASDGLVDLVRALKGAPLFAGVPPAVLRKCARMMTAVAFRPGDLVCETNEACDCLGVLVEGSVCLESETQEDGDESEEEEEEDEEGDGDYRKTSGGEEEKRRIVHRFAVLWEDSLLGTSLHNHQQKGTAESMTVVRVVHAEIVRGLIREDAEAENAFAANVRQARAAAAAAAAKSKKRRQRETEGKSSQAAQASLRAARILLEEREQMERGEHEEEEEGENTANPAEKEAKREEGKEKEGEDSRSQDLVLWLRGHAGLPNPPTSGPEALYSFQGSFISWTLPPMENLSVRAHCSDDNAWEQPDGAARQQRRAAPLLVDPTGSALPALAFKRTRPKGLRGRRVNTILLPLSKCAVNHAGQPRAWTERRREMVDVALGASNKLGLGATHLWRVRRRTEGGGVPSRFETAKDILEKRKGALLEENSRGRRGEKESEEGKGKGRGAVGVGSGSTVRRAEGRWPTFHTGTVLATPDWPMTVIAPSGSSKISAGPLALRGMVKQLVADSGWGVRGGDGRRGGGTAGGGSHGRGDADDADDRGAMARGGMRDKGFSLPLSAAASGCHTGAGEEEDGQKVSDHGTHSPSDAALPTLYDVLVVPNGNERATAALRTFEAPGCPSRVVLSTEGVGSGRGREGPKSRIVTGTKGGGRGGSPKRREASPSQIRGEREKEEEAAMLQSQFGVQPASLYRRTLLTSEEVPSSDLSRTAAGAGGTLKGTATIKGDPSLLSRLNAKAISVAYEEYQQRMREERERKRAETKERNRQRRIERERKAAEEAQRAAEEEAAAAAEAAAREEAERQATLLTEADVDASRGVDDSGEGTGLSSGPTMFDIFANPSEKIKQKSKPPAQIDPSGPSMFDFFTQPKEKKMEEAQKADEGPSMFDFFSKPEEKEKEKAKKAADGEGEGPSMFDFFAKPEEKSEKGEKTKEPLNPTAGEKAPEGPSVFDFFSKPEEKEGGKEEEIKQAAAEKEEKEQESTEKESEEETKPSPPQGEEGPTMFDVFQSPSKKEEGEQQEEKKETPDDNPPPEKENDNKDHEEGTGPTEEGEKAEATPEEEEGSKGEQDANGEPADAQPEAAGEPTKEEEAEKEKTENPQDGETKEETGDPPSNPVPLQGEEEESKEEKEGTEGQGAPESGEEEAEGEPEKSEEETAGNHEIEDAEAEEEKPGDNEESKEAAGEDEGAEVVEEAPVQAEKSGAAAKGDQKPRPAAAHDGHLGSVQVSVISQTTANAPQDPETDVNTSVWSIGQVDALGGGRSSMEDRSGGMGAFGSVSVNNNLGRIGEEEGGEDEFTDSELARTVASCSSIGAEQIGNTLPETGASALAYVSQGFVESVLKAGVLERLWRTLDPQGHLLLKKNAQRLQKANPEAKNSTLSQELLSIADIQARTPVLRLALALLCGRLDSLLLAHQRLRLAEARARYLQIDPHHTHRGHKWMVEQAGAQKKTTASEEDTDKATQQQMNATADADVKAWLEKADALLRSRALAASIDVRRDAERIAAAEALRPPTLPSPRPLPHMRPKDPTAPPHRPRDSPPPHRKKFIPLRPAAQRGRDQGGHAVPFRTPKVHGGPVAEQVDPWTVSLRLAPEREIDPASERALALTGEPDGVLELAAAKAAVGDSRMLRRILRRRTRPPPRALTRGPKPAPSPGGVATPSVKVFKPDAADETERPLASPMEVWGALLPSGPEAAQTGLLPPIGGPKRNSAIVTALICPPPPDALREAPPETPKPPPPPQDIFEGTVTSGGADERGSFAGEAGSGGGAVLSRRRSSLVTPVNDTVGHSGQHHSTRRILLPANLTEDARARRRSVVGKCEALPGDDVLVRHHVFANPDKWAHTDEATRGWRPSNEAGHIPEVNLPPRPATVLSDPNQAHQIKEGAGLLAVIKPEGERVSQIRRRSDAGAINAFAFMQATEMDVNMPPPASPPPRRRSQAIDTLAALVPSEQPPTPKTAGGLPLLQPPGGTSNKAPRGSFSLSRSVSPRADVGAGDERPVRGRSSQSQKSHTEKGGAKEKRGAEMETDAEGDAGVVLLGFPEETPSPFSQAAGNAKDSTQSQQPAIELTISVAAQRSFPGLRNARLLMQMAPSQGQ</sequence>
<dbReference type="GO" id="GO:0031982">
    <property type="term" value="C:vesicle"/>
    <property type="evidence" value="ECO:0007669"/>
    <property type="project" value="TreeGrafter"/>
</dbReference>
<feature type="compositionally biased region" description="Basic and acidic residues" evidence="2">
    <location>
        <begin position="995"/>
        <end position="1010"/>
    </location>
</feature>
<feature type="compositionally biased region" description="Basic and acidic residues" evidence="2">
    <location>
        <begin position="200"/>
        <end position="209"/>
    </location>
</feature>
<feature type="region of interest" description="Disordered" evidence="2">
    <location>
        <begin position="1611"/>
        <end position="1681"/>
    </location>
</feature>
<dbReference type="GO" id="GO:0072318">
    <property type="term" value="P:clathrin coat disassembly"/>
    <property type="evidence" value="ECO:0007669"/>
    <property type="project" value="TreeGrafter"/>
</dbReference>
<protein>
    <recommendedName>
        <fullName evidence="4">Cyclic nucleotide-binding domain-containing protein</fullName>
    </recommendedName>
</protein>
<dbReference type="EMBL" id="CDMZ01000066">
    <property type="protein sequence ID" value="CEM05789.1"/>
    <property type="molecule type" value="Genomic_DNA"/>
</dbReference>
<feature type="compositionally biased region" description="Basic and acidic residues" evidence="2">
    <location>
        <begin position="1189"/>
        <end position="1212"/>
    </location>
</feature>
<evidence type="ECO:0000256" key="1">
    <source>
        <dbReference type="SAM" id="Coils"/>
    </source>
</evidence>
<feature type="compositionally biased region" description="Basic and acidic residues" evidence="2">
    <location>
        <begin position="1115"/>
        <end position="1160"/>
    </location>
</feature>
<feature type="compositionally biased region" description="Polar residues" evidence="2">
    <location>
        <begin position="67"/>
        <end position="76"/>
    </location>
</feature>
<feature type="compositionally biased region" description="Basic and acidic residues" evidence="2">
    <location>
        <begin position="338"/>
        <end position="357"/>
    </location>
</feature>
<feature type="region of interest" description="Disordered" evidence="2">
    <location>
        <begin position="615"/>
        <end position="695"/>
    </location>
</feature>
<feature type="compositionally biased region" description="Acidic residues" evidence="2">
    <location>
        <begin position="1244"/>
        <end position="1260"/>
    </location>
</feature>
<feature type="compositionally biased region" description="Acidic residues" evidence="2">
    <location>
        <begin position="180"/>
        <end position="199"/>
    </location>
</feature>
<dbReference type="PANTHER" id="PTHR23172">
    <property type="entry name" value="AUXILIN/CYCLIN G-ASSOCIATED KINASE-RELATED"/>
    <property type="match status" value="1"/>
</dbReference>